<dbReference type="RefSeq" id="WP_073105320.1">
    <property type="nucleotide sequence ID" value="NZ_FQXE01000010.1"/>
</dbReference>
<accession>A0A1M5YQZ6</accession>
<dbReference type="STRING" id="658167.SAMN04488135_11067"/>
<reference evidence="1 2" key="1">
    <citation type="submission" date="2016-11" db="EMBL/GenBank/DDBJ databases">
        <authorList>
            <person name="Jaros S."/>
            <person name="Januszkiewicz K."/>
            <person name="Wedrychowicz H."/>
        </authorList>
    </citation>
    <scope>NUCLEOTIDE SEQUENCE [LARGE SCALE GENOMIC DNA]</scope>
    <source>
        <strain evidence="1 2">CGMCC 1.10190</strain>
    </source>
</reference>
<evidence type="ECO:0000313" key="2">
    <source>
        <dbReference type="Proteomes" id="UP000184226"/>
    </source>
</evidence>
<evidence type="ECO:0000313" key="1">
    <source>
        <dbReference type="EMBL" id="SHI14284.1"/>
    </source>
</evidence>
<dbReference type="Proteomes" id="UP000184226">
    <property type="component" value="Unassembled WGS sequence"/>
</dbReference>
<organism evidence="1 2">
    <name type="scientific">Pollutimonas bauzanensis</name>
    <dbReference type="NCBI Taxonomy" id="658167"/>
    <lineage>
        <taxon>Bacteria</taxon>
        <taxon>Pseudomonadati</taxon>
        <taxon>Pseudomonadota</taxon>
        <taxon>Betaproteobacteria</taxon>
        <taxon>Burkholderiales</taxon>
        <taxon>Alcaligenaceae</taxon>
        <taxon>Pollutimonas</taxon>
    </lineage>
</organism>
<proteinExistence type="predicted"/>
<keyword evidence="2" id="KW-1185">Reference proteome</keyword>
<dbReference type="OrthoDB" id="8687895at2"/>
<sequence>MAQILVSILVDETFLPRFAEIVASCKAAGMVVQREMTTVGVISGTIDGAGIPVLSRIKGVRHVEQSRDVGCLGKPQ</sequence>
<dbReference type="EMBL" id="FQXE01000010">
    <property type="protein sequence ID" value="SHI14284.1"/>
    <property type="molecule type" value="Genomic_DNA"/>
</dbReference>
<dbReference type="AlphaFoldDB" id="A0A1M5YQZ6"/>
<gene>
    <name evidence="1" type="ORF">SAMN04488135_11067</name>
</gene>
<name>A0A1M5YQZ6_9BURK</name>
<protein>
    <submittedName>
        <fullName evidence="1">Uncharacterized protein</fullName>
    </submittedName>
</protein>